<feature type="compositionally biased region" description="Basic and acidic residues" evidence="1">
    <location>
        <begin position="111"/>
        <end position="135"/>
    </location>
</feature>
<proteinExistence type="predicted"/>
<accession>A0ABN9X5K5</accession>
<feature type="region of interest" description="Disordered" evidence="1">
    <location>
        <begin position="107"/>
        <end position="186"/>
    </location>
</feature>
<evidence type="ECO:0000256" key="2">
    <source>
        <dbReference type="SAM" id="Phobius"/>
    </source>
</evidence>
<feature type="transmembrane region" description="Helical" evidence="2">
    <location>
        <begin position="301"/>
        <end position="322"/>
    </location>
</feature>
<organism evidence="3 4">
    <name type="scientific">Prorocentrum cordatum</name>
    <dbReference type="NCBI Taxonomy" id="2364126"/>
    <lineage>
        <taxon>Eukaryota</taxon>
        <taxon>Sar</taxon>
        <taxon>Alveolata</taxon>
        <taxon>Dinophyceae</taxon>
        <taxon>Prorocentrales</taxon>
        <taxon>Prorocentraceae</taxon>
        <taxon>Prorocentrum</taxon>
    </lineage>
</organism>
<protein>
    <submittedName>
        <fullName evidence="3">Uncharacterized protein</fullName>
    </submittedName>
</protein>
<evidence type="ECO:0000256" key="1">
    <source>
        <dbReference type="SAM" id="MobiDB-lite"/>
    </source>
</evidence>
<keyword evidence="4" id="KW-1185">Reference proteome</keyword>
<feature type="transmembrane region" description="Helical" evidence="2">
    <location>
        <begin position="560"/>
        <end position="582"/>
    </location>
</feature>
<comment type="caution">
    <text evidence="3">The sequence shown here is derived from an EMBL/GenBank/DDBJ whole genome shotgun (WGS) entry which is preliminary data.</text>
</comment>
<dbReference type="EMBL" id="CAUYUJ010019743">
    <property type="protein sequence ID" value="CAK0893384.1"/>
    <property type="molecule type" value="Genomic_DNA"/>
</dbReference>
<keyword evidence="2" id="KW-1133">Transmembrane helix</keyword>
<gene>
    <name evidence="3" type="ORF">PCOR1329_LOCUS72740</name>
</gene>
<feature type="compositionally biased region" description="Basic and acidic residues" evidence="1">
    <location>
        <begin position="152"/>
        <end position="185"/>
    </location>
</feature>
<evidence type="ECO:0000313" key="4">
    <source>
        <dbReference type="Proteomes" id="UP001189429"/>
    </source>
</evidence>
<feature type="region of interest" description="Disordered" evidence="1">
    <location>
        <begin position="38"/>
        <end position="70"/>
    </location>
</feature>
<feature type="transmembrane region" description="Helical" evidence="2">
    <location>
        <begin position="492"/>
        <end position="511"/>
    </location>
</feature>
<feature type="non-terminal residue" evidence="3">
    <location>
        <position position="1"/>
    </location>
</feature>
<feature type="compositionally biased region" description="Low complexity" evidence="1">
    <location>
        <begin position="38"/>
        <end position="49"/>
    </location>
</feature>
<keyword evidence="2" id="KW-0812">Transmembrane</keyword>
<feature type="compositionally biased region" description="Basic and acidic residues" evidence="1">
    <location>
        <begin position="590"/>
        <end position="600"/>
    </location>
</feature>
<feature type="transmembrane region" description="Helical" evidence="2">
    <location>
        <begin position="412"/>
        <end position="433"/>
    </location>
</feature>
<feature type="transmembrane region" description="Helical" evidence="2">
    <location>
        <begin position="194"/>
        <end position="211"/>
    </location>
</feature>
<feature type="transmembrane region" description="Helical" evidence="2">
    <location>
        <begin position="523"/>
        <end position="540"/>
    </location>
</feature>
<sequence length="618" mass="65589">AHRGFGGAGRATPAQASPMGRRLLQAVVAACAAASLAPASAQGPLAQPGLLPRRRLKGGSDIPPLPDAEDGAFEDMEWSAEDDDVPAPAPGAHAAPLDLVWVPEDPEAAEAAEKAAEAAEKDAGGEDAGGEHAGGEDASEEDASEDAATGESHGDAAEAAHDAEEGHGAEGHAEEGHGHGHEPADPARAAVSRALGFCLMGSVAWIMMVYYQVNSKDEDIAKATWHILNDMLSIFVAVLIFASTKHVSVDYFGEEDGHNHKPPGMRSSLIAVVRLLIFFALVHVLIHNASKLDSPLWSMKSVGIVGGHVIGFAAIDVFGGLLEQPFSQSFACVFTVVASIVLFSGLLYLFSHKLLKKLGGDEEYHEVARECDTDGACLCYGLLVSMIVRYAIAGHMPPIHGAPKDKTTQQVLTLLAATVVFGVLVVVIGNQIVKASQKKRPSPLAEHAMELTQLTSSMAMGWCVLFWGQWLFWAGTGGHGVGTGSRMSARMLMAMVFSLACFMAIRIVDFFADRASRSTQKGLRQLLSTFGIVMGLTWEACFTEAIEGITGDYHGTYKTVADLGFTLILCAVVLPAWAMYILPKVLEDEEGKKEKQKETNGDAEEPGSSDDEKSSMAE</sequence>
<feature type="transmembrane region" description="Helical" evidence="2">
    <location>
        <begin position="223"/>
        <end position="242"/>
    </location>
</feature>
<keyword evidence="2" id="KW-0472">Membrane</keyword>
<feature type="region of interest" description="Disordered" evidence="1">
    <location>
        <begin position="590"/>
        <end position="618"/>
    </location>
</feature>
<evidence type="ECO:0000313" key="3">
    <source>
        <dbReference type="EMBL" id="CAK0893384.1"/>
    </source>
</evidence>
<reference evidence="3" key="1">
    <citation type="submission" date="2023-10" db="EMBL/GenBank/DDBJ databases">
        <authorList>
            <person name="Chen Y."/>
            <person name="Shah S."/>
            <person name="Dougan E. K."/>
            <person name="Thang M."/>
            <person name="Chan C."/>
        </authorList>
    </citation>
    <scope>NUCLEOTIDE SEQUENCE [LARGE SCALE GENOMIC DNA]</scope>
</reference>
<feature type="transmembrane region" description="Helical" evidence="2">
    <location>
        <begin position="328"/>
        <end position="350"/>
    </location>
</feature>
<feature type="transmembrane region" description="Helical" evidence="2">
    <location>
        <begin position="269"/>
        <end position="289"/>
    </location>
</feature>
<dbReference type="Proteomes" id="UP001189429">
    <property type="component" value="Unassembled WGS sequence"/>
</dbReference>
<name>A0ABN9X5K5_9DINO</name>
<feature type="transmembrane region" description="Helical" evidence="2">
    <location>
        <begin position="454"/>
        <end position="472"/>
    </location>
</feature>